<evidence type="ECO:0000313" key="2">
    <source>
        <dbReference type="EMBL" id="CAI9301777.1"/>
    </source>
</evidence>
<dbReference type="AlphaFoldDB" id="A0AA36A1Y5"/>
<reference evidence="2" key="1">
    <citation type="submission" date="2023-04" db="EMBL/GenBank/DDBJ databases">
        <authorList>
            <person name="Vijverberg K."/>
            <person name="Xiong W."/>
            <person name="Schranz E."/>
        </authorList>
    </citation>
    <scope>NUCLEOTIDE SEQUENCE</scope>
</reference>
<organism evidence="2 3">
    <name type="scientific">Lactuca saligna</name>
    <name type="common">Willowleaf lettuce</name>
    <dbReference type="NCBI Taxonomy" id="75948"/>
    <lineage>
        <taxon>Eukaryota</taxon>
        <taxon>Viridiplantae</taxon>
        <taxon>Streptophyta</taxon>
        <taxon>Embryophyta</taxon>
        <taxon>Tracheophyta</taxon>
        <taxon>Spermatophyta</taxon>
        <taxon>Magnoliopsida</taxon>
        <taxon>eudicotyledons</taxon>
        <taxon>Gunneridae</taxon>
        <taxon>Pentapetalae</taxon>
        <taxon>asterids</taxon>
        <taxon>campanulids</taxon>
        <taxon>Asterales</taxon>
        <taxon>Asteraceae</taxon>
        <taxon>Cichorioideae</taxon>
        <taxon>Cichorieae</taxon>
        <taxon>Lactucinae</taxon>
        <taxon>Lactuca</taxon>
    </lineage>
</organism>
<dbReference type="InterPro" id="IPR003441">
    <property type="entry name" value="NAC-dom"/>
</dbReference>
<protein>
    <recommendedName>
        <fullName evidence="1">NAC domain-containing protein</fullName>
    </recommendedName>
</protein>
<dbReference type="EMBL" id="OX465085">
    <property type="protein sequence ID" value="CAI9301777.1"/>
    <property type="molecule type" value="Genomic_DNA"/>
</dbReference>
<sequence>MHEYSVEEEELKRCKNVQEHYTLCKVFKKSGPGPKNGEQYGAPFVEEEWSDDDNCLDVESLLVKNVNTSVDQPKLTCEPEIVQPLAQSNPVNSRHEQLEVHHGSDLAQSAKEPSVITCLEEVPLPLPLQLPQPLVFNEDFLELDDLQGPQPSFQSSMFDDFQFGGVDEFCALEFYNNATEFNEVNPFKCQPFYTSTEFAPNYGGDTF</sequence>
<evidence type="ECO:0000259" key="1">
    <source>
        <dbReference type="PROSITE" id="PS51005"/>
    </source>
</evidence>
<proteinExistence type="predicted"/>
<dbReference type="GO" id="GO:0006355">
    <property type="term" value="P:regulation of DNA-templated transcription"/>
    <property type="evidence" value="ECO:0007669"/>
    <property type="project" value="InterPro"/>
</dbReference>
<dbReference type="Proteomes" id="UP001177003">
    <property type="component" value="Chromosome 9"/>
</dbReference>
<keyword evidence="3" id="KW-1185">Reference proteome</keyword>
<dbReference type="GO" id="GO:0003677">
    <property type="term" value="F:DNA binding"/>
    <property type="evidence" value="ECO:0007669"/>
    <property type="project" value="InterPro"/>
</dbReference>
<feature type="domain" description="NAC" evidence="1">
    <location>
        <begin position="1"/>
        <end position="29"/>
    </location>
</feature>
<dbReference type="PROSITE" id="PS51005">
    <property type="entry name" value="NAC"/>
    <property type="match status" value="1"/>
</dbReference>
<accession>A0AA36A1Y5</accession>
<gene>
    <name evidence="2" type="ORF">LSALG_LOCUS40303</name>
</gene>
<name>A0AA36A1Y5_LACSI</name>
<evidence type="ECO:0000313" key="3">
    <source>
        <dbReference type="Proteomes" id="UP001177003"/>
    </source>
</evidence>